<name>A0AAX6SLE7_HETGA</name>
<evidence type="ECO:0000313" key="7">
    <source>
        <dbReference type="RefSeq" id="XP_004838535.2"/>
    </source>
</evidence>
<dbReference type="GO" id="GO:0003723">
    <property type="term" value="F:RNA binding"/>
    <property type="evidence" value="ECO:0007669"/>
    <property type="project" value="TreeGrafter"/>
</dbReference>
<keyword evidence="6" id="KW-1185">Reference proteome</keyword>
<dbReference type="Pfam" id="PF13432">
    <property type="entry name" value="TPR_16"/>
    <property type="match status" value="1"/>
</dbReference>
<dbReference type="RefSeq" id="XP_004838535.2">
    <property type="nucleotide sequence ID" value="XM_004838478.2"/>
</dbReference>
<dbReference type="GO" id="GO:0051607">
    <property type="term" value="P:defense response to virus"/>
    <property type="evidence" value="ECO:0007669"/>
    <property type="project" value="TreeGrafter"/>
</dbReference>
<dbReference type="Proteomes" id="UP000694906">
    <property type="component" value="Unplaced"/>
</dbReference>
<dbReference type="GO" id="GO:0005829">
    <property type="term" value="C:cytosol"/>
    <property type="evidence" value="ECO:0007669"/>
    <property type="project" value="TreeGrafter"/>
</dbReference>
<dbReference type="SUPFAM" id="SSF48452">
    <property type="entry name" value="TPR-like"/>
    <property type="match status" value="2"/>
</dbReference>
<sequence length="554" mass="64389">MQKHFLKATSLLPKLSLCETDNPLCFHEDGNLPKLLGLEGVNTCLRSFPYISITLISEPIELPGQNLKEPPTLTESTSQHLLSLSTMSKESDGNLIEDSLVQLRCHFTWELIIDGIDMPDLENRVLEEIEFLDTKYNVGIHNLLAYVRHLKGQNDEALQSLKEAEDLIQREHTDQLDKKNVVTWGNYAWVYYHMGRLADAKAYLDRVEKTCKKFEGPSHFRMECPEMDCEAGWALLKCGKRNYKRAKACFEKALEVEPENPEFNTGYAITAYRQDNNRNEISLDPLRKAMRLNPEDTYIKVLLALKLQEIGEEAEGERYIEEALSNRSFRTYVFRYAGKFYRRKNCVEKALLFFEKALQATPNSAFLHYQIGLCYKTQMIQVKKATNMKPRGRDRKNVDRLAGLAISEFQSTLQLKPTYDMAYVSLAEMYAEIGQLRKAEDNFQKLFCMENIDNHIQQEIHFRYGRFQEFHRKSEDKAITHYLKGLRIEEMSYTTEKLLSALEKLAERRVYQNVHIVESFSLLGLVHKLKGNMNEALLCYEKALRLTEHLNPIF</sequence>
<comment type="similarity">
    <text evidence="3">Belongs to the IFIT family.</text>
</comment>
<evidence type="ECO:0000256" key="2">
    <source>
        <dbReference type="ARBA" id="ARBA00022803"/>
    </source>
</evidence>
<accession>A0AAX6SLE7</accession>
<dbReference type="AlphaFoldDB" id="A0AAX6SLE7"/>
<gene>
    <name evidence="7 8" type="primary">LOC101714680</name>
</gene>
<dbReference type="SMART" id="SM00028">
    <property type="entry name" value="TPR"/>
    <property type="match status" value="6"/>
</dbReference>
<dbReference type="InterPro" id="IPR011990">
    <property type="entry name" value="TPR-like_helical_dom_sf"/>
</dbReference>
<dbReference type="GeneID" id="101714680"/>
<dbReference type="KEGG" id="hgl:101714680"/>
<keyword evidence="5" id="KW-0175">Coiled coil</keyword>
<dbReference type="PANTHER" id="PTHR10271">
    <property type="entry name" value="INTERFERON-INDUCED PROTEIN WITH TETRATRICOPEPTIDE REPEATS"/>
    <property type="match status" value="1"/>
</dbReference>
<dbReference type="Gene3D" id="1.25.40.10">
    <property type="entry name" value="Tetratricopeptide repeat domain"/>
    <property type="match status" value="3"/>
</dbReference>
<organism evidence="6 8">
    <name type="scientific">Heterocephalus glaber</name>
    <name type="common">Naked mole rat</name>
    <dbReference type="NCBI Taxonomy" id="10181"/>
    <lineage>
        <taxon>Eukaryota</taxon>
        <taxon>Metazoa</taxon>
        <taxon>Chordata</taxon>
        <taxon>Craniata</taxon>
        <taxon>Vertebrata</taxon>
        <taxon>Euteleostomi</taxon>
        <taxon>Mammalia</taxon>
        <taxon>Eutheria</taxon>
        <taxon>Euarchontoglires</taxon>
        <taxon>Glires</taxon>
        <taxon>Rodentia</taxon>
        <taxon>Hystricomorpha</taxon>
        <taxon>Bathyergidae</taxon>
        <taxon>Heterocephalus</taxon>
    </lineage>
</organism>
<protein>
    <submittedName>
        <fullName evidence="7 8">Interferon-induced protein with tetratricopeptide repeats 1B-like</fullName>
    </submittedName>
</protein>
<proteinExistence type="inferred from homology"/>
<keyword evidence="2 4" id="KW-0802">TPR repeat</keyword>
<dbReference type="InterPro" id="IPR019734">
    <property type="entry name" value="TPR_rpt"/>
</dbReference>
<evidence type="ECO:0000256" key="4">
    <source>
        <dbReference type="PROSITE-ProRule" id="PRU00339"/>
    </source>
</evidence>
<keyword evidence="1" id="KW-0677">Repeat</keyword>
<feature type="coiled-coil region" evidence="5">
    <location>
        <begin position="147"/>
        <end position="174"/>
    </location>
</feature>
<dbReference type="Pfam" id="PF13181">
    <property type="entry name" value="TPR_8"/>
    <property type="match status" value="2"/>
</dbReference>
<dbReference type="FunFam" id="1.25.40.10:FF:000026">
    <property type="entry name" value="Interferon-induced protein with tetratricopeptide repeats 5"/>
    <property type="match status" value="1"/>
</dbReference>
<reference evidence="7 8" key="1">
    <citation type="submission" date="2025-04" db="UniProtKB">
        <authorList>
            <consortium name="RefSeq"/>
        </authorList>
    </citation>
    <scope>IDENTIFICATION</scope>
</reference>
<evidence type="ECO:0000313" key="6">
    <source>
        <dbReference type="Proteomes" id="UP000694906"/>
    </source>
</evidence>
<evidence type="ECO:0000313" key="8">
    <source>
        <dbReference type="RefSeq" id="XP_021108685.1"/>
    </source>
</evidence>
<feature type="repeat" description="TPR" evidence="4">
    <location>
        <begin position="331"/>
        <end position="364"/>
    </location>
</feature>
<dbReference type="PROSITE" id="PS50005">
    <property type="entry name" value="TPR"/>
    <property type="match status" value="2"/>
</dbReference>
<evidence type="ECO:0000256" key="5">
    <source>
        <dbReference type="SAM" id="Coils"/>
    </source>
</evidence>
<dbReference type="PANTHER" id="PTHR10271:SF16">
    <property type="entry name" value="INTERFERON-INDUCED PROTEIN WITH TETRATRICOPEPTIDE REPEATS 1B"/>
    <property type="match status" value="1"/>
</dbReference>
<dbReference type="RefSeq" id="XP_021108685.1">
    <property type="nucleotide sequence ID" value="XM_021253026.1"/>
</dbReference>
<feature type="repeat" description="TPR" evidence="4">
    <location>
        <begin position="517"/>
        <end position="550"/>
    </location>
</feature>
<evidence type="ECO:0000256" key="1">
    <source>
        <dbReference type="ARBA" id="ARBA00022737"/>
    </source>
</evidence>
<evidence type="ECO:0000256" key="3">
    <source>
        <dbReference type="ARBA" id="ARBA00038336"/>
    </source>
</evidence>